<accession>A0A8H5B9B8</accession>
<feature type="compositionally biased region" description="Polar residues" evidence="1">
    <location>
        <begin position="497"/>
        <end position="522"/>
    </location>
</feature>
<keyword evidence="4" id="KW-1185">Reference proteome</keyword>
<dbReference type="Gene3D" id="2.60.120.260">
    <property type="entry name" value="Galactose-binding domain-like"/>
    <property type="match status" value="2"/>
</dbReference>
<keyword evidence="2" id="KW-1133">Transmembrane helix</keyword>
<protein>
    <submittedName>
        <fullName evidence="3">Uncharacterized protein</fullName>
    </submittedName>
</protein>
<feature type="compositionally biased region" description="Gly residues" evidence="1">
    <location>
        <begin position="300"/>
        <end position="315"/>
    </location>
</feature>
<evidence type="ECO:0000256" key="1">
    <source>
        <dbReference type="SAM" id="MobiDB-lite"/>
    </source>
</evidence>
<feature type="region of interest" description="Disordered" evidence="1">
    <location>
        <begin position="277"/>
        <end position="319"/>
    </location>
</feature>
<evidence type="ECO:0000256" key="2">
    <source>
        <dbReference type="SAM" id="Phobius"/>
    </source>
</evidence>
<gene>
    <name evidence="3" type="ORF">D9611_012666</name>
</gene>
<organism evidence="3 4">
    <name type="scientific">Ephemerocybe angulata</name>
    <dbReference type="NCBI Taxonomy" id="980116"/>
    <lineage>
        <taxon>Eukaryota</taxon>
        <taxon>Fungi</taxon>
        <taxon>Dikarya</taxon>
        <taxon>Basidiomycota</taxon>
        <taxon>Agaricomycotina</taxon>
        <taxon>Agaricomycetes</taxon>
        <taxon>Agaricomycetidae</taxon>
        <taxon>Agaricales</taxon>
        <taxon>Agaricineae</taxon>
        <taxon>Psathyrellaceae</taxon>
        <taxon>Ephemerocybe</taxon>
    </lineage>
</organism>
<keyword evidence="2" id="KW-0472">Membrane</keyword>
<dbReference type="EMBL" id="JAACJK010000175">
    <property type="protein sequence ID" value="KAF5319022.1"/>
    <property type="molecule type" value="Genomic_DNA"/>
</dbReference>
<reference evidence="3 4" key="1">
    <citation type="journal article" date="2020" name="ISME J.">
        <title>Uncovering the hidden diversity of litter-decomposition mechanisms in mushroom-forming fungi.</title>
        <authorList>
            <person name="Floudas D."/>
            <person name="Bentzer J."/>
            <person name="Ahren D."/>
            <person name="Johansson T."/>
            <person name="Persson P."/>
            <person name="Tunlid A."/>
        </authorList>
    </citation>
    <scope>NUCLEOTIDE SEQUENCE [LARGE SCALE GENOMIC DNA]</scope>
    <source>
        <strain evidence="3 4">CBS 175.51</strain>
    </source>
</reference>
<keyword evidence="2" id="KW-0812">Transmembrane</keyword>
<dbReference type="Proteomes" id="UP000541558">
    <property type="component" value="Unassembled WGS sequence"/>
</dbReference>
<sequence length="577" mass="60317">MSAQTRWFIADDRDGSISYSGSWTSIDGSQYNGEGNFGQTYLNTLHRTTTTSSVSFTFTGDAARIMGTTAVKNAKSKPDPDWKCYLDGAETQKEAAFEYTENNWSFCKFYDLPAGKHTVRIDITTSGQPFLFDQIQYKPTVSVNDAVAFITRYDADLVYDSSWQGLGDVGRMTTVQGSKATFSFIGNRLTWVAMYPHQLPHGDSQATYSIDNGSPVSFTIRGGGDGSDYNRQVFQTPKLSQGKHTLVVTYLGSSSVTPLVISSLIVEGGSTQLLGTVASTPASSGGTTGGNTGSSATGSGNSGSGSTGMDGGSGSASGESTVITTVLKDGTTTTTAVPALITVTKVSDADSDVVPNGDNIEKLVSGTLDIENGTPTLTGGVTVYTVDANGVQQVAGNPNDQGSNKGTGSTIGAAKNSGFPIAAIVGIVLGLLLALLLAGLFFYWRRNRKRRLNNYQHPENLGITQGSTSAYGSNMGMRGDGGSSMAASLRSGMAAPPSSNRLSFSSGTASDFAGASSQSNLLQPVRKNRDPFANPESAGEGSSTSRVVVHEDSGIRMASQARPVSIVEEVPPHYTPG</sequence>
<name>A0A8H5B9B8_9AGAR</name>
<dbReference type="OrthoDB" id="3013353at2759"/>
<feature type="compositionally biased region" description="Polar residues" evidence="1">
    <location>
        <begin position="458"/>
        <end position="472"/>
    </location>
</feature>
<dbReference type="AlphaFoldDB" id="A0A8H5B9B8"/>
<feature type="transmembrane region" description="Helical" evidence="2">
    <location>
        <begin position="419"/>
        <end position="444"/>
    </location>
</feature>
<feature type="region of interest" description="Disordered" evidence="1">
    <location>
        <begin position="458"/>
        <end position="577"/>
    </location>
</feature>
<evidence type="ECO:0000313" key="4">
    <source>
        <dbReference type="Proteomes" id="UP000541558"/>
    </source>
</evidence>
<proteinExistence type="predicted"/>
<evidence type="ECO:0000313" key="3">
    <source>
        <dbReference type="EMBL" id="KAF5319022.1"/>
    </source>
</evidence>
<comment type="caution">
    <text evidence="3">The sequence shown here is derived from an EMBL/GenBank/DDBJ whole genome shotgun (WGS) entry which is preliminary data.</text>
</comment>